<name>A0A1H9AZM1_9SPIR</name>
<organism evidence="1 2">
    <name type="scientific">Treponema bryantii</name>
    <dbReference type="NCBI Taxonomy" id="163"/>
    <lineage>
        <taxon>Bacteria</taxon>
        <taxon>Pseudomonadati</taxon>
        <taxon>Spirochaetota</taxon>
        <taxon>Spirochaetia</taxon>
        <taxon>Spirochaetales</taxon>
        <taxon>Treponemataceae</taxon>
        <taxon>Treponema</taxon>
    </lineage>
</organism>
<dbReference type="AlphaFoldDB" id="A0A1H9AZM1"/>
<accession>A0A1H9AZM1</accession>
<protein>
    <submittedName>
        <fullName evidence="1">Uncharacterized protein</fullName>
    </submittedName>
</protein>
<dbReference type="EMBL" id="FOFU01000001">
    <property type="protein sequence ID" value="SEP82059.1"/>
    <property type="molecule type" value="Genomic_DNA"/>
</dbReference>
<evidence type="ECO:0000313" key="1">
    <source>
        <dbReference type="EMBL" id="SEP82059.1"/>
    </source>
</evidence>
<reference evidence="1 2" key="1">
    <citation type="submission" date="2016-10" db="EMBL/GenBank/DDBJ databases">
        <authorList>
            <person name="de Groot N.N."/>
        </authorList>
    </citation>
    <scope>NUCLEOTIDE SEQUENCE [LARGE SCALE GENOMIC DNA]</scope>
    <source>
        <strain evidence="1 2">B25</strain>
    </source>
</reference>
<gene>
    <name evidence="1" type="ORF">SAMN04487977_101523</name>
</gene>
<proteinExistence type="predicted"/>
<sequence>MFAKSIVLSDAFLDMPATARCLYFTLNMVADDDGFVDSPKAIMRQCMASEDDLKILIAKFFLIPFDSGIVVIRHWRINNYLRSDRYTETKYLNEKSTLEVEKTGAYKCNQPVKVAETPQRVPLTERVPKNDIERVEKEYALNYQQLYERGVVKSEKPIVNWAQSRKLTKDCIEKYGLEKILDAVRRSIDNKFIVSKGYVLTTILSAGMLAQLINATDGRIDNDSDVGEVDF</sequence>
<dbReference type="Proteomes" id="UP000182360">
    <property type="component" value="Unassembled WGS sequence"/>
</dbReference>
<evidence type="ECO:0000313" key="2">
    <source>
        <dbReference type="Proteomes" id="UP000182360"/>
    </source>
</evidence>
<keyword evidence="2" id="KW-1185">Reference proteome</keyword>